<gene>
    <name evidence="2" type="ORF">FRX31_012712</name>
</gene>
<sequence>MSSSCSYQFYNTRKMVRSRSSIHQTSCVIPSISSAKHGYCDTMRQQLYLSTTNRRGKTNRTMSIRMDLNALNNLPPVPVPSVPSGGSPFPSWSSWMLLTIIPMILPFFKSKWGPLIVIKNKMDTVLQNVEIFAEGIEEVARRVDKIADEMTEKLPEGNFKKAIEMIDAVAEETIKKADCVEELVDKVEEVENKLEDMIEDAIKDKPKKHQNVAPAEALGQHTELLDIIMSATICSLSSYGLCKLQGHIQNRSHGSVVVRQHLVPCVGLSAKHDQFLSDHGLLLLNISHKKHNKPVTNMGINAVNEIHELASSGSNLPEWSNWLWGALLTILLPFMKNKFGPLQQLKNELDTAIHTAEMVTEMVEEVAEKVDEVADEIAEKLPDDMKLKDAIKRVESLAQEAVKDAKQAETVIHKVEEAEKQLEDAALKSVKDQANAINRKGFKV</sequence>
<dbReference type="AlphaFoldDB" id="A0A7J6WNL5"/>
<feature type="coiled-coil region" evidence="1">
    <location>
        <begin position="391"/>
        <end position="435"/>
    </location>
</feature>
<comment type="caution">
    <text evidence="2">The sequence shown here is derived from an EMBL/GenBank/DDBJ whole genome shotgun (WGS) entry which is preliminary data.</text>
</comment>
<proteinExistence type="predicted"/>
<dbReference type="OrthoDB" id="1927611at2759"/>
<evidence type="ECO:0000313" key="3">
    <source>
        <dbReference type="Proteomes" id="UP000554482"/>
    </source>
</evidence>
<dbReference type="PANTHER" id="PTHR33735">
    <property type="entry name" value="EXPRESSED PROTEIN"/>
    <property type="match status" value="1"/>
</dbReference>
<accession>A0A7J6WNL5</accession>
<dbReference type="EMBL" id="JABWDY010014336">
    <property type="protein sequence ID" value="KAF5197702.1"/>
    <property type="molecule type" value="Genomic_DNA"/>
</dbReference>
<organism evidence="2 3">
    <name type="scientific">Thalictrum thalictroides</name>
    <name type="common">Rue-anemone</name>
    <name type="synonym">Anemone thalictroides</name>
    <dbReference type="NCBI Taxonomy" id="46969"/>
    <lineage>
        <taxon>Eukaryota</taxon>
        <taxon>Viridiplantae</taxon>
        <taxon>Streptophyta</taxon>
        <taxon>Embryophyta</taxon>
        <taxon>Tracheophyta</taxon>
        <taxon>Spermatophyta</taxon>
        <taxon>Magnoliopsida</taxon>
        <taxon>Ranunculales</taxon>
        <taxon>Ranunculaceae</taxon>
        <taxon>Thalictroideae</taxon>
        <taxon>Thalictrum</taxon>
    </lineage>
</organism>
<dbReference type="PANTHER" id="PTHR33735:SF10">
    <property type="entry name" value="EXPRESSED PROTEIN"/>
    <property type="match status" value="1"/>
</dbReference>
<evidence type="ECO:0000256" key="1">
    <source>
        <dbReference type="SAM" id="Coils"/>
    </source>
</evidence>
<name>A0A7J6WNL5_THATH</name>
<dbReference type="Proteomes" id="UP000554482">
    <property type="component" value="Unassembled WGS sequence"/>
</dbReference>
<keyword evidence="1" id="KW-0175">Coiled coil</keyword>
<keyword evidence="3" id="KW-1185">Reference proteome</keyword>
<evidence type="ECO:0000313" key="2">
    <source>
        <dbReference type="EMBL" id="KAF5197702.1"/>
    </source>
</evidence>
<reference evidence="2 3" key="1">
    <citation type="submission" date="2020-06" db="EMBL/GenBank/DDBJ databases">
        <title>Transcriptomic and genomic resources for Thalictrum thalictroides and T. hernandezii: Facilitating candidate gene discovery in an emerging model plant lineage.</title>
        <authorList>
            <person name="Arias T."/>
            <person name="Riano-Pachon D.M."/>
            <person name="Di Stilio V.S."/>
        </authorList>
    </citation>
    <scope>NUCLEOTIDE SEQUENCE [LARGE SCALE GENOMIC DNA]</scope>
    <source>
        <strain evidence="3">cv. WT478/WT964</strain>
        <tissue evidence="2">Leaves</tissue>
    </source>
</reference>
<protein>
    <submittedName>
        <fullName evidence="2">Uncharacterized protein</fullName>
    </submittedName>
</protein>